<evidence type="ECO:0000256" key="6">
    <source>
        <dbReference type="ARBA" id="ARBA00023014"/>
    </source>
</evidence>
<dbReference type="Pfam" id="PF13186">
    <property type="entry name" value="SPASM"/>
    <property type="match status" value="1"/>
</dbReference>
<protein>
    <submittedName>
        <fullName evidence="8">Tungsten cofactor oxidoreductase radical SAM maturase</fullName>
    </submittedName>
</protein>
<keyword evidence="2" id="KW-0004">4Fe-4S</keyword>
<dbReference type="Pfam" id="PF04055">
    <property type="entry name" value="Radical_SAM"/>
    <property type="match status" value="1"/>
</dbReference>
<evidence type="ECO:0000256" key="1">
    <source>
        <dbReference type="ARBA" id="ARBA00001966"/>
    </source>
</evidence>
<dbReference type="SFLD" id="SFLDG01387">
    <property type="entry name" value="BtrN-like_SPASM_domain_contain"/>
    <property type="match status" value="1"/>
</dbReference>
<feature type="domain" description="Radical SAM core" evidence="7">
    <location>
        <begin position="43"/>
        <end position="273"/>
    </location>
</feature>
<dbReference type="SUPFAM" id="SSF102114">
    <property type="entry name" value="Radical SAM enzymes"/>
    <property type="match status" value="1"/>
</dbReference>
<evidence type="ECO:0000256" key="3">
    <source>
        <dbReference type="ARBA" id="ARBA00022691"/>
    </source>
</evidence>
<dbReference type="GO" id="GO:0003824">
    <property type="term" value="F:catalytic activity"/>
    <property type="evidence" value="ECO:0007669"/>
    <property type="project" value="InterPro"/>
</dbReference>
<dbReference type="GO" id="GO:0046872">
    <property type="term" value="F:metal ion binding"/>
    <property type="evidence" value="ECO:0007669"/>
    <property type="project" value="UniProtKB-KW"/>
</dbReference>
<proteinExistence type="predicted"/>
<evidence type="ECO:0000256" key="5">
    <source>
        <dbReference type="ARBA" id="ARBA00023004"/>
    </source>
</evidence>
<accession>A0AAU0UPJ7</accession>
<dbReference type="SFLD" id="SFLDS00029">
    <property type="entry name" value="Radical_SAM"/>
    <property type="match status" value="1"/>
</dbReference>
<dbReference type="SMART" id="SM00729">
    <property type="entry name" value="Elp3"/>
    <property type="match status" value="1"/>
</dbReference>
<comment type="cofactor">
    <cofactor evidence="1">
        <name>[4Fe-4S] cluster</name>
        <dbReference type="ChEBI" id="CHEBI:49883"/>
    </cofactor>
</comment>
<dbReference type="PROSITE" id="PS51918">
    <property type="entry name" value="RADICAL_SAM"/>
    <property type="match status" value="1"/>
</dbReference>
<dbReference type="InterPro" id="IPR058240">
    <property type="entry name" value="rSAM_sf"/>
</dbReference>
<reference evidence="8 9" key="1">
    <citation type="submission" date="2023-04" db="EMBL/GenBank/DDBJ databases">
        <authorList>
            <person name="Hsu D."/>
        </authorList>
    </citation>
    <scope>NUCLEOTIDE SEQUENCE [LARGE SCALE GENOMIC DNA]</scope>
    <source>
        <strain evidence="8 9">MK1</strain>
    </source>
</reference>
<dbReference type="InterPro" id="IPR007197">
    <property type="entry name" value="rSAM"/>
</dbReference>
<sequence>MSLREAENVISATDLVEKLKRDSFDAGNLIIANGDDLKIIPLRPNAKKLYLEVTTGCNFNCTTCIRHSWLDGTGQMEWATFNNLVEQLDDFKQLETVHFGGFGEPLSHPRALDMLETLAKKKLNLEMITNGSLLSEDIIRRLLALGMEKIYVSLDGPDDQEYNQIREGADFKQVYSNLKLLKQIKAERGLDKPVLNIEFVAMKSNYRRLPDLVRLLPDIGAEELLVTNVLPYHESMADEILYDREESELFDLHQIWAMMRARIPQMKLRTERRCKFVEDKAMVVNWQGKVNPCYAMMHTYDCYIYGRKKTFYQHSFGNINTDRLKNIWTDPDYAYFRQQVKEFRFPSCTDCSAAGCSPDNHTDCWGNSLSCSDCLWSRGLIVCP</sequence>
<dbReference type="GO" id="GO:0051536">
    <property type="term" value="F:iron-sulfur cluster binding"/>
    <property type="evidence" value="ECO:0007669"/>
    <property type="project" value="UniProtKB-KW"/>
</dbReference>
<dbReference type="EMBL" id="CP121694">
    <property type="protein sequence ID" value="WRO21769.1"/>
    <property type="molecule type" value="Genomic_DNA"/>
</dbReference>
<evidence type="ECO:0000256" key="2">
    <source>
        <dbReference type="ARBA" id="ARBA00022485"/>
    </source>
</evidence>
<evidence type="ECO:0000256" key="4">
    <source>
        <dbReference type="ARBA" id="ARBA00022723"/>
    </source>
</evidence>
<dbReference type="SFLD" id="SFLDG01067">
    <property type="entry name" value="SPASM/twitch_domain_containing"/>
    <property type="match status" value="1"/>
</dbReference>
<dbReference type="NCBIfam" id="TIGR04317">
    <property type="entry name" value="W_rSAM_matur"/>
    <property type="match status" value="1"/>
</dbReference>
<dbReference type="InterPro" id="IPR006638">
    <property type="entry name" value="Elp3/MiaA/NifB-like_rSAM"/>
</dbReference>
<evidence type="ECO:0000259" key="7">
    <source>
        <dbReference type="PROSITE" id="PS51918"/>
    </source>
</evidence>
<dbReference type="CDD" id="cd01335">
    <property type="entry name" value="Radical_SAM"/>
    <property type="match status" value="1"/>
</dbReference>
<dbReference type="PANTHER" id="PTHR11228:SF34">
    <property type="entry name" value="TUNGSTEN-CONTAINING ALDEHYDE FERREDOXIN OXIDOREDUCTASE COFACTOR MODIFYING PROTEIN"/>
    <property type="match status" value="1"/>
</dbReference>
<dbReference type="RefSeq" id="WP_366924597.1">
    <property type="nucleotide sequence ID" value="NZ_CP121694.1"/>
</dbReference>
<dbReference type="Gene3D" id="3.20.20.70">
    <property type="entry name" value="Aldolase class I"/>
    <property type="match status" value="1"/>
</dbReference>
<dbReference type="CDD" id="cd21121">
    <property type="entry name" value="SPASM_Cmo-like"/>
    <property type="match status" value="1"/>
</dbReference>
<dbReference type="InterPro" id="IPR023885">
    <property type="entry name" value="4Fe4S-binding_SPASM_dom"/>
</dbReference>
<evidence type="ECO:0000313" key="9">
    <source>
        <dbReference type="Proteomes" id="UP001329915"/>
    </source>
</evidence>
<dbReference type="PANTHER" id="PTHR11228">
    <property type="entry name" value="RADICAL SAM DOMAIN PROTEIN"/>
    <property type="match status" value="1"/>
</dbReference>
<evidence type="ECO:0000313" key="8">
    <source>
        <dbReference type="EMBL" id="WRO21769.1"/>
    </source>
</evidence>
<dbReference type="Proteomes" id="UP001329915">
    <property type="component" value="Chromosome"/>
</dbReference>
<dbReference type="SFLD" id="SFLDF00570">
    <property type="entry name" value="tungsten_cofactor_oxidoreducas"/>
    <property type="match status" value="1"/>
</dbReference>
<keyword evidence="9" id="KW-1185">Reference proteome</keyword>
<organism evidence="8 9">
    <name type="scientific">Metallumcola ferriviriculae</name>
    <dbReference type="NCBI Taxonomy" id="3039180"/>
    <lineage>
        <taxon>Bacteria</taxon>
        <taxon>Bacillati</taxon>
        <taxon>Bacillota</taxon>
        <taxon>Clostridia</taxon>
        <taxon>Neomoorellales</taxon>
        <taxon>Desulfitibacteraceae</taxon>
        <taxon>Metallumcola</taxon>
    </lineage>
</organism>
<dbReference type="InterPro" id="IPR013785">
    <property type="entry name" value="Aldolase_TIM"/>
</dbReference>
<name>A0AAU0UPJ7_9FIRM</name>
<keyword evidence="5" id="KW-0408">Iron</keyword>
<dbReference type="KEGG" id="dbc:MFMK1_001588"/>
<dbReference type="InterPro" id="IPR034391">
    <property type="entry name" value="AdoMet-like_SPASM_containing"/>
</dbReference>
<dbReference type="AlphaFoldDB" id="A0AAU0UPJ7"/>
<gene>
    <name evidence="8" type="ORF">MFMK1_001588</name>
</gene>
<keyword evidence="3" id="KW-0949">S-adenosyl-L-methionine</keyword>
<keyword evidence="6" id="KW-0411">Iron-sulfur</keyword>
<dbReference type="InterPro" id="IPR027604">
    <property type="entry name" value="W_rSAM_matur"/>
</dbReference>
<keyword evidence="4" id="KW-0479">Metal-binding</keyword>
<dbReference type="InterPro" id="IPR050377">
    <property type="entry name" value="Radical_SAM_PqqE_MftC-like"/>
</dbReference>